<dbReference type="InterPro" id="IPR038720">
    <property type="entry name" value="YprB_RNase_H-like_dom"/>
</dbReference>
<gene>
    <name evidence="2" type="ORF">DesfrDRAFT_3669</name>
</gene>
<feature type="domain" description="YprB ribonuclease H-like" evidence="1">
    <location>
        <begin position="88"/>
        <end position="234"/>
    </location>
</feature>
<evidence type="ECO:0000313" key="2">
    <source>
        <dbReference type="EMBL" id="EFL49605.1"/>
    </source>
</evidence>
<keyword evidence="3" id="KW-1185">Reference proteome</keyword>
<name>E1K1B9_SOLFR</name>
<dbReference type="Pfam" id="PF13482">
    <property type="entry name" value="RNase_H_2"/>
    <property type="match status" value="1"/>
</dbReference>
<accession>E1K1B9</accession>
<dbReference type="InterPro" id="IPR012337">
    <property type="entry name" value="RNaseH-like_sf"/>
</dbReference>
<dbReference type="OrthoDB" id="9790530at2"/>
<proteinExistence type="predicted"/>
<dbReference type="RefSeq" id="WP_005996367.1">
    <property type="nucleotide sequence ID" value="NZ_AECZ01000038.1"/>
</dbReference>
<dbReference type="EMBL" id="AECZ01000038">
    <property type="protein sequence ID" value="EFL49605.1"/>
    <property type="molecule type" value="Genomic_DNA"/>
</dbReference>
<reference evidence="2 3" key="1">
    <citation type="submission" date="2010-08" db="EMBL/GenBank/DDBJ databases">
        <title>The draft genome of Desulfovibrio fructosovorans JJ.</title>
        <authorList>
            <consortium name="US DOE Joint Genome Institute (JGI-PGF)"/>
            <person name="Lucas S."/>
            <person name="Copeland A."/>
            <person name="Lapidus A."/>
            <person name="Cheng J.-F."/>
            <person name="Bruce D."/>
            <person name="Goodwin L."/>
            <person name="Pitluck S."/>
            <person name="Land M.L."/>
            <person name="Hauser L."/>
            <person name="Chang Y.-J."/>
            <person name="Jeffries C."/>
            <person name="Wall J.D."/>
            <person name="Stahl D.A."/>
            <person name="Arkin A.P."/>
            <person name="Dehal P."/>
            <person name="Stolyar S.M."/>
            <person name="Hazen T.C."/>
            <person name="Woyke T.J."/>
        </authorList>
    </citation>
    <scope>NUCLEOTIDE SEQUENCE [LARGE SCALE GENOMIC DNA]</scope>
    <source>
        <strain evidence="2 3">JJ</strain>
    </source>
</reference>
<dbReference type="Proteomes" id="UP000006250">
    <property type="component" value="Unassembled WGS sequence"/>
</dbReference>
<evidence type="ECO:0000259" key="1">
    <source>
        <dbReference type="Pfam" id="PF13482"/>
    </source>
</evidence>
<evidence type="ECO:0000313" key="3">
    <source>
        <dbReference type="Proteomes" id="UP000006250"/>
    </source>
</evidence>
<dbReference type="eggNOG" id="COG3359">
    <property type="taxonomic scope" value="Bacteria"/>
</dbReference>
<dbReference type="AlphaFoldDB" id="E1K1B9"/>
<organism evidence="2 3">
    <name type="scientific">Solidesulfovibrio fructosivorans JJ]</name>
    <dbReference type="NCBI Taxonomy" id="596151"/>
    <lineage>
        <taxon>Bacteria</taxon>
        <taxon>Pseudomonadati</taxon>
        <taxon>Thermodesulfobacteriota</taxon>
        <taxon>Desulfovibrionia</taxon>
        <taxon>Desulfovibrionales</taxon>
        <taxon>Desulfovibrionaceae</taxon>
        <taxon>Solidesulfovibrio</taxon>
    </lineage>
</organism>
<protein>
    <recommendedName>
        <fullName evidence="1">YprB ribonuclease H-like domain-containing protein</fullName>
    </recommendedName>
</protein>
<dbReference type="PANTHER" id="PTHR38462">
    <property type="entry name" value="EXONUCLEASE-LIKE PROTEIN"/>
    <property type="match status" value="1"/>
</dbReference>
<dbReference type="SUPFAM" id="SSF53098">
    <property type="entry name" value="Ribonuclease H-like"/>
    <property type="match status" value="1"/>
</dbReference>
<sequence>MLQHTFLHLPGLGPSTERRLWAAGILTWDDFLDADTPPLASVKAPMWRDELLASKERLAAGDADFFGERLPPAEAWRLFFDFRDSLACVDIETDGTPQNEVTAVSLYDGIHTVRTYAHGQNLHDFATDILESKVLVTFNGRCFDAPVLRSHLRATLPKAHIDLRNVLTGIGVKGGLKKCEARYGVDRGDLTGVDGYFAVVLWREYMKRGDPALMETLLAYNAADVLALPVLLAHAINELLETTPFAGRYALPIPHPGHNPHAPDPDVLRRLSWAIGRK</sequence>
<comment type="caution">
    <text evidence="2">The sequence shown here is derived from an EMBL/GenBank/DDBJ whole genome shotgun (WGS) entry which is preliminary data.</text>
</comment>
<dbReference type="STRING" id="596151.DesfrDRAFT_3669"/>
<dbReference type="PANTHER" id="PTHR38462:SF1">
    <property type="entry name" value="YPRB RIBONUCLEASE H-LIKE DOMAIN-CONTAINING PROTEIN"/>
    <property type="match status" value="1"/>
</dbReference>